<dbReference type="EMBL" id="GEBQ01002163">
    <property type="protein sequence ID" value="JAT37814.1"/>
    <property type="molecule type" value="Transcribed_RNA"/>
</dbReference>
<gene>
    <name evidence="4" type="ORF">g.1868</name>
</gene>
<feature type="transmembrane region" description="Helical" evidence="2">
    <location>
        <begin position="129"/>
        <end position="153"/>
    </location>
</feature>
<keyword evidence="2" id="KW-0812">Transmembrane</keyword>
<feature type="chain" id="PRO_5008588536" evidence="3">
    <location>
        <begin position="21"/>
        <end position="217"/>
    </location>
</feature>
<protein>
    <submittedName>
        <fullName evidence="4">Uncharacterized protein</fullName>
    </submittedName>
</protein>
<feature type="non-terminal residue" evidence="4">
    <location>
        <position position="217"/>
    </location>
</feature>
<feature type="compositionally biased region" description="Polar residues" evidence="1">
    <location>
        <begin position="74"/>
        <end position="90"/>
    </location>
</feature>
<name>A0A1B6MPF0_9HEMI</name>
<evidence type="ECO:0000256" key="2">
    <source>
        <dbReference type="SAM" id="Phobius"/>
    </source>
</evidence>
<keyword evidence="3" id="KW-0732">Signal</keyword>
<dbReference type="AlphaFoldDB" id="A0A1B6MPF0"/>
<keyword evidence="2" id="KW-0472">Membrane</keyword>
<feature type="region of interest" description="Disordered" evidence="1">
    <location>
        <begin position="26"/>
        <end position="122"/>
    </location>
</feature>
<accession>A0A1B6MPF0</accession>
<reference evidence="4" key="1">
    <citation type="submission" date="2015-11" db="EMBL/GenBank/DDBJ databases">
        <title>De novo transcriptome assembly of four potential Pierce s Disease insect vectors from Arizona vineyards.</title>
        <authorList>
            <person name="Tassone E.E."/>
        </authorList>
    </citation>
    <scope>NUCLEOTIDE SEQUENCE</scope>
</reference>
<evidence type="ECO:0000256" key="1">
    <source>
        <dbReference type="SAM" id="MobiDB-lite"/>
    </source>
</evidence>
<keyword evidence="2" id="KW-1133">Transmembrane helix</keyword>
<feature type="signal peptide" evidence="3">
    <location>
        <begin position="1"/>
        <end position="20"/>
    </location>
</feature>
<sequence length="217" mass="24147">MVIKLIILYLSVCLVSGVYARLINCNTIPGDSSQYRTRKPTTIPPEEPRNGEEEAIPGQGNDKFPGQDNEKSPGQDNENIPGQGNDNIPGQDNDKIPGQDNENFPGQGNDNQSEEGTSNTEEANNSEAMWYYCFPWLMYFLVTMAAVVVLMVLVRLIQCLRRTCPEFCPVLAMLPCDIGICHRTTVAEEKAPNCSTKDKLQLSLVNVNKHYYKLDGS</sequence>
<feature type="compositionally biased region" description="Polar residues" evidence="1">
    <location>
        <begin position="26"/>
        <end position="35"/>
    </location>
</feature>
<evidence type="ECO:0000313" key="4">
    <source>
        <dbReference type="EMBL" id="JAT37814.1"/>
    </source>
</evidence>
<proteinExistence type="predicted"/>
<organism evidence="4">
    <name type="scientific">Graphocephala atropunctata</name>
    <dbReference type="NCBI Taxonomy" id="36148"/>
    <lineage>
        <taxon>Eukaryota</taxon>
        <taxon>Metazoa</taxon>
        <taxon>Ecdysozoa</taxon>
        <taxon>Arthropoda</taxon>
        <taxon>Hexapoda</taxon>
        <taxon>Insecta</taxon>
        <taxon>Pterygota</taxon>
        <taxon>Neoptera</taxon>
        <taxon>Paraneoptera</taxon>
        <taxon>Hemiptera</taxon>
        <taxon>Auchenorrhyncha</taxon>
        <taxon>Membracoidea</taxon>
        <taxon>Cicadellidae</taxon>
        <taxon>Cicadellinae</taxon>
        <taxon>Cicadellini</taxon>
        <taxon>Graphocephala</taxon>
    </lineage>
</organism>
<feature type="compositionally biased region" description="Polar residues" evidence="1">
    <location>
        <begin position="100"/>
        <end position="122"/>
    </location>
</feature>
<evidence type="ECO:0000256" key="3">
    <source>
        <dbReference type="SAM" id="SignalP"/>
    </source>
</evidence>